<name>A0A2H3DF50_ARMGA</name>
<keyword evidence="2" id="KW-1185">Reference proteome</keyword>
<accession>A0A2H3DF50</accession>
<dbReference type="Proteomes" id="UP000217790">
    <property type="component" value="Unassembled WGS sequence"/>
</dbReference>
<organism evidence="1 2">
    <name type="scientific">Armillaria gallica</name>
    <name type="common">Bulbous honey fungus</name>
    <name type="synonym">Armillaria bulbosa</name>
    <dbReference type="NCBI Taxonomy" id="47427"/>
    <lineage>
        <taxon>Eukaryota</taxon>
        <taxon>Fungi</taxon>
        <taxon>Dikarya</taxon>
        <taxon>Basidiomycota</taxon>
        <taxon>Agaricomycotina</taxon>
        <taxon>Agaricomycetes</taxon>
        <taxon>Agaricomycetidae</taxon>
        <taxon>Agaricales</taxon>
        <taxon>Marasmiineae</taxon>
        <taxon>Physalacriaceae</taxon>
        <taxon>Armillaria</taxon>
    </lineage>
</organism>
<gene>
    <name evidence="1" type="ORF">ARMGADRAFT_1066256</name>
</gene>
<dbReference type="OrthoDB" id="3089742at2759"/>
<dbReference type="AlphaFoldDB" id="A0A2H3DF50"/>
<evidence type="ECO:0000313" key="2">
    <source>
        <dbReference type="Proteomes" id="UP000217790"/>
    </source>
</evidence>
<proteinExistence type="predicted"/>
<protein>
    <submittedName>
        <fullName evidence="1">Uncharacterized protein</fullName>
    </submittedName>
</protein>
<dbReference type="EMBL" id="KZ293681">
    <property type="protein sequence ID" value="PBK86883.1"/>
    <property type="molecule type" value="Genomic_DNA"/>
</dbReference>
<reference evidence="2" key="1">
    <citation type="journal article" date="2017" name="Nat. Ecol. Evol.">
        <title>Genome expansion and lineage-specific genetic innovations in the forest pathogenic fungi Armillaria.</title>
        <authorList>
            <person name="Sipos G."/>
            <person name="Prasanna A.N."/>
            <person name="Walter M.C."/>
            <person name="O'Connor E."/>
            <person name="Balint B."/>
            <person name="Krizsan K."/>
            <person name="Kiss B."/>
            <person name="Hess J."/>
            <person name="Varga T."/>
            <person name="Slot J."/>
            <person name="Riley R."/>
            <person name="Boka B."/>
            <person name="Rigling D."/>
            <person name="Barry K."/>
            <person name="Lee J."/>
            <person name="Mihaltcheva S."/>
            <person name="LaButti K."/>
            <person name="Lipzen A."/>
            <person name="Waldron R."/>
            <person name="Moloney N.M."/>
            <person name="Sperisen C."/>
            <person name="Kredics L."/>
            <person name="Vagvoelgyi C."/>
            <person name="Patrignani A."/>
            <person name="Fitzpatrick D."/>
            <person name="Nagy I."/>
            <person name="Doyle S."/>
            <person name="Anderson J.B."/>
            <person name="Grigoriev I.V."/>
            <person name="Gueldener U."/>
            <person name="Muensterkoetter M."/>
            <person name="Nagy L.G."/>
        </authorList>
    </citation>
    <scope>NUCLEOTIDE SEQUENCE [LARGE SCALE GENOMIC DNA]</scope>
    <source>
        <strain evidence="2">Ar21-2</strain>
    </source>
</reference>
<evidence type="ECO:0000313" key="1">
    <source>
        <dbReference type="EMBL" id="PBK86883.1"/>
    </source>
</evidence>
<sequence length="372" mass="42303">MWNEDDKGSAGRGREDICNFNFNDNLPAPFITRIDFRSHLADLGACLLRYHWDRKLRSTATDDALEQFIRTPVVFILTLSNLDKPFPCCNGHSLLALFEIVDKIIPPCFPAVVDAITYCLPIWLGCWGCRYFGCIVLWLQQQCTAASIAMNEHLVTKTTPICKTKSKSVASWGGEPEKYGWQEVDDNDQTMMVTTMRLCDEYYASLSFEYVIRDKIIPPCFPAVVDAITYCLPIWLGCRDRRYFGCIVLWLQQQCTAASIAMNEHLVTKTTPICKTKSKSVASRGGEPEKYGWQEVDDNDQTMMVTTMRGWTREARFASTGYGQMVLDCIGFIEGLQDVGRRVTERTVWVRPVLSLETWSPLLSPPITNTFQ</sequence>
<dbReference type="InParanoid" id="A0A2H3DF50"/>